<dbReference type="EMBL" id="LK932372">
    <property type="protein sequence ID" value="CDS84988.1"/>
    <property type="molecule type" value="Genomic_DNA"/>
</dbReference>
<sequence>MSIMSNYNEASSNDSMFYKFKQSIRRYYEVAKINFKVQLIWRFDVVVNMVFTIVKILFAYILWKAIFGENKIVSGFTFNSMLSYYIISSFLAGIDMSKSTSEEICNRVKLGTFSKCMIIPINVQNYFIAKNFGMTCFYFVFNMISAFVWIFIFKIDFAFTSNPVQILISILMIFLGFIFMMKLHFFIGILSFKFLEISFFRMIIENIVEFITGTMIPLVLLPETIVTVMKVFPFYYTTYLPSMLLIGRNSNEAIQGLIILALWVLFFSVVNKVMYKRMRTLFDGVGI</sequence>
<dbReference type="EMBL" id="LK933271">
    <property type="protein sequence ID" value="CDT57861.1"/>
    <property type="molecule type" value="Genomic_DNA"/>
</dbReference>
<proteinExistence type="predicted"/>
<dbReference type="PANTHER" id="PTHR36832:SF1">
    <property type="entry name" value="SLR1174 PROTEIN"/>
    <property type="match status" value="1"/>
</dbReference>
<feature type="transmembrane region" description="Helical" evidence="1">
    <location>
        <begin position="132"/>
        <end position="152"/>
    </location>
</feature>
<feature type="transmembrane region" description="Helical" evidence="1">
    <location>
        <begin position="164"/>
        <end position="195"/>
    </location>
</feature>
<feature type="transmembrane region" description="Helical" evidence="1">
    <location>
        <begin position="45"/>
        <end position="66"/>
    </location>
</feature>
<feature type="transmembrane region" description="Helical" evidence="1">
    <location>
        <begin position="207"/>
        <end position="233"/>
    </location>
</feature>
<keyword evidence="1" id="KW-1133">Transmembrane helix</keyword>
<dbReference type="EMBL" id="LK932529">
    <property type="protein sequence ID" value="CDS89594.1"/>
    <property type="molecule type" value="Genomic_DNA"/>
</dbReference>
<accession>A0A069AK04</accession>
<evidence type="ECO:0000313" key="3">
    <source>
        <dbReference type="EMBL" id="CDS89594.1"/>
    </source>
</evidence>
<protein>
    <submittedName>
        <fullName evidence="3">ABC-type transport system, multidrug-family permease</fullName>
    </submittedName>
</protein>
<reference evidence="3" key="1">
    <citation type="submission" date="2014-07" db="EMBL/GenBank/DDBJ databases">
        <authorList>
            <person name="Monot Marc"/>
        </authorList>
    </citation>
    <scope>NUCLEOTIDE SEQUENCE</scope>
    <source>
        <strain evidence="4">7032989</strain>
        <strain evidence="2">7032994</strain>
    </source>
</reference>
<dbReference type="Pfam" id="PF06182">
    <property type="entry name" value="ABC2_membrane_6"/>
    <property type="match status" value="1"/>
</dbReference>
<keyword evidence="1" id="KW-0472">Membrane</keyword>
<feature type="transmembrane region" description="Helical" evidence="1">
    <location>
        <begin position="72"/>
        <end position="94"/>
    </location>
</feature>
<feature type="transmembrane region" description="Helical" evidence="1">
    <location>
        <begin position="253"/>
        <end position="270"/>
    </location>
</feature>
<evidence type="ECO:0000313" key="4">
    <source>
        <dbReference type="EMBL" id="CDT57861.1"/>
    </source>
</evidence>
<dbReference type="InterPro" id="IPR010390">
    <property type="entry name" value="ABC-2_transporter-like"/>
</dbReference>
<gene>
    <name evidence="4" type="ORF">BN1095_580017</name>
    <name evidence="3" type="ORF">BN1096_740182</name>
    <name evidence="2" type="ORF">BN1097_360008</name>
</gene>
<organism evidence="3">
    <name type="scientific">Clostridioides difficile</name>
    <name type="common">Peptoclostridium difficile</name>
    <dbReference type="NCBI Taxonomy" id="1496"/>
    <lineage>
        <taxon>Bacteria</taxon>
        <taxon>Bacillati</taxon>
        <taxon>Bacillota</taxon>
        <taxon>Clostridia</taxon>
        <taxon>Peptostreptococcales</taxon>
        <taxon>Peptostreptococcaceae</taxon>
        <taxon>Clostridioides</taxon>
    </lineage>
</organism>
<dbReference type="AlphaFoldDB" id="A0A069AK04"/>
<keyword evidence="1" id="KW-0812">Transmembrane</keyword>
<dbReference type="PANTHER" id="PTHR36832">
    <property type="entry name" value="SLR1174 PROTEIN-RELATED"/>
    <property type="match status" value="1"/>
</dbReference>
<evidence type="ECO:0000313" key="2">
    <source>
        <dbReference type="EMBL" id="CDS84988.1"/>
    </source>
</evidence>
<name>A0A069AK04_CLODI</name>
<evidence type="ECO:0000256" key="1">
    <source>
        <dbReference type="SAM" id="Phobius"/>
    </source>
</evidence>